<dbReference type="PROSITE" id="PS51375">
    <property type="entry name" value="PPR"/>
    <property type="match status" value="6"/>
</dbReference>
<evidence type="ECO:0000259" key="25">
    <source>
        <dbReference type="Pfam" id="PF22634"/>
    </source>
</evidence>
<dbReference type="Pfam" id="PF01535">
    <property type="entry name" value="PPR"/>
    <property type="match status" value="7"/>
</dbReference>
<dbReference type="InterPro" id="IPR032867">
    <property type="entry name" value="DYW_dom"/>
</dbReference>
<dbReference type="Gene3D" id="1.25.40.10">
    <property type="entry name" value="Tetratricopeptide repeat domain"/>
    <property type="match status" value="6"/>
</dbReference>
<gene>
    <name evidence="26" type="ORF">V8G54_023014</name>
</gene>
<dbReference type="NCBIfam" id="TIGR00756">
    <property type="entry name" value="PPR"/>
    <property type="match status" value="5"/>
</dbReference>
<feature type="domain" description="DNA-directed DNA polymerase family B multifunctional" evidence="22">
    <location>
        <begin position="2401"/>
        <end position="2469"/>
    </location>
</feature>
<dbReference type="InterPro" id="IPR002885">
    <property type="entry name" value="PPR_rpt"/>
</dbReference>
<dbReference type="FunFam" id="1.25.40.10:FF:000344">
    <property type="entry name" value="Pentatricopeptide repeat-containing protein"/>
    <property type="match status" value="1"/>
</dbReference>
<dbReference type="Pfam" id="PF20431">
    <property type="entry name" value="E_motif"/>
    <property type="match status" value="1"/>
</dbReference>
<evidence type="ECO:0000256" key="14">
    <source>
        <dbReference type="ARBA" id="ARBA00022932"/>
    </source>
</evidence>
<dbReference type="FunFam" id="1.10.132.60:FF:000002">
    <property type="entry name" value="DNA polymerase epsilon catalytic subunit"/>
    <property type="match status" value="1"/>
</dbReference>
<dbReference type="GO" id="GO:0051539">
    <property type="term" value="F:4 iron, 4 sulfur cluster binding"/>
    <property type="evidence" value="ECO:0007669"/>
    <property type="project" value="UniProtKB-KW"/>
</dbReference>
<feature type="domain" description="DNA polymerase epsilon ,catalytic subunit A thumb" evidence="25">
    <location>
        <begin position="2535"/>
        <end position="2710"/>
    </location>
</feature>
<organism evidence="26 27">
    <name type="scientific">Vigna mungo</name>
    <name type="common">Black gram</name>
    <name type="synonym">Phaseolus mungo</name>
    <dbReference type="NCBI Taxonomy" id="3915"/>
    <lineage>
        <taxon>Eukaryota</taxon>
        <taxon>Viridiplantae</taxon>
        <taxon>Streptophyta</taxon>
        <taxon>Embryophyta</taxon>
        <taxon>Tracheophyta</taxon>
        <taxon>Spermatophyta</taxon>
        <taxon>Magnoliopsida</taxon>
        <taxon>eudicotyledons</taxon>
        <taxon>Gunneridae</taxon>
        <taxon>Pentapetalae</taxon>
        <taxon>rosids</taxon>
        <taxon>fabids</taxon>
        <taxon>Fabales</taxon>
        <taxon>Fabaceae</taxon>
        <taxon>Papilionoideae</taxon>
        <taxon>50 kb inversion clade</taxon>
        <taxon>NPAAA clade</taxon>
        <taxon>indigoferoid/millettioid clade</taxon>
        <taxon>Phaseoleae</taxon>
        <taxon>Vigna</taxon>
    </lineage>
</organism>
<dbReference type="Gene3D" id="1.10.287.690">
    <property type="entry name" value="Helix hairpin bin"/>
    <property type="match status" value="1"/>
</dbReference>
<evidence type="ECO:0000313" key="27">
    <source>
        <dbReference type="Proteomes" id="UP001374535"/>
    </source>
</evidence>
<dbReference type="GO" id="GO:0008270">
    <property type="term" value="F:zinc ion binding"/>
    <property type="evidence" value="ECO:0007669"/>
    <property type="project" value="UniProtKB-KW"/>
</dbReference>
<dbReference type="GO" id="GO:0000166">
    <property type="term" value="F:nucleotide binding"/>
    <property type="evidence" value="ECO:0007669"/>
    <property type="project" value="InterPro"/>
</dbReference>
<dbReference type="GO" id="GO:0008622">
    <property type="term" value="C:epsilon DNA polymerase complex"/>
    <property type="evidence" value="ECO:0007669"/>
    <property type="project" value="InterPro"/>
</dbReference>
<dbReference type="Gene3D" id="1.20.5.190">
    <property type="match status" value="1"/>
</dbReference>
<evidence type="ECO:0000256" key="6">
    <source>
        <dbReference type="ARBA" id="ARBA00022485"/>
    </source>
</evidence>
<dbReference type="InterPro" id="IPR006134">
    <property type="entry name" value="DNA-dir_DNA_pol_B_multi_dom"/>
</dbReference>
<dbReference type="EMBL" id="CP144694">
    <property type="protein sequence ID" value="WVZ02208.1"/>
    <property type="molecule type" value="Genomic_DNA"/>
</dbReference>
<evidence type="ECO:0000256" key="11">
    <source>
        <dbReference type="ARBA" id="ARBA00022737"/>
    </source>
</evidence>
<keyword evidence="18" id="KW-0539">Nucleus</keyword>
<evidence type="ECO:0000256" key="18">
    <source>
        <dbReference type="ARBA" id="ARBA00023242"/>
    </source>
</evidence>
<feature type="repeat" description="PPR" evidence="20">
    <location>
        <begin position="669"/>
        <end position="703"/>
    </location>
</feature>
<protein>
    <recommendedName>
        <fullName evidence="5">DNA-directed DNA polymerase</fullName>
        <ecNumber evidence="5">2.7.7.7</ecNumber>
    </recommendedName>
</protein>
<evidence type="ECO:0000256" key="2">
    <source>
        <dbReference type="ARBA" id="ARBA00004123"/>
    </source>
</evidence>
<comment type="similarity">
    <text evidence="4">Belongs to the PPR family. PCMP-H subfamily.</text>
</comment>
<dbReference type="GO" id="GO:0045004">
    <property type="term" value="P:DNA replication proofreading"/>
    <property type="evidence" value="ECO:0007669"/>
    <property type="project" value="TreeGrafter"/>
</dbReference>
<proteinExistence type="inferred from homology"/>
<keyword evidence="12" id="KW-0863">Zinc-finger</keyword>
<comment type="similarity">
    <text evidence="3">Belongs to the DNA polymerase type-B family.</text>
</comment>
<keyword evidence="27" id="KW-1185">Reference proteome</keyword>
<dbReference type="GO" id="GO:0006272">
    <property type="term" value="P:leading strand elongation"/>
    <property type="evidence" value="ECO:0007669"/>
    <property type="project" value="TreeGrafter"/>
</dbReference>
<dbReference type="InterPro" id="IPR012337">
    <property type="entry name" value="RNaseH-like_sf"/>
</dbReference>
<feature type="repeat" description="PPR" evidence="20">
    <location>
        <begin position="163"/>
        <end position="197"/>
    </location>
</feature>
<evidence type="ECO:0000259" key="23">
    <source>
        <dbReference type="Pfam" id="PF03104"/>
    </source>
</evidence>
<dbReference type="Pfam" id="PF00136">
    <property type="entry name" value="DNA_pol_B"/>
    <property type="match status" value="1"/>
</dbReference>
<dbReference type="Pfam" id="PF20430">
    <property type="entry name" value="Eplus_motif"/>
    <property type="match status" value="1"/>
</dbReference>
<dbReference type="FunFam" id="1.25.40.10:FF:000366">
    <property type="entry name" value="Pentatricopeptide (PPR) repeat-containing protein"/>
    <property type="match status" value="1"/>
</dbReference>
<keyword evidence="9" id="KW-0235">DNA replication</keyword>
<dbReference type="Pfam" id="PF13041">
    <property type="entry name" value="PPR_2"/>
    <property type="match status" value="2"/>
</dbReference>
<comment type="catalytic activity">
    <reaction evidence="19">
        <text>DNA(n) + a 2'-deoxyribonucleoside 5'-triphosphate = DNA(n+1) + diphosphate</text>
        <dbReference type="Rhea" id="RHEA:22508"/>
        <dbReference type="Rhea" id="RHEA-COMP:17339"/>
        <dbReference type="Rhea" id="RHEA-COMP:17340"/>
        <dbReference type="ChEBI" id="CHEBI:33019"/>
        <dbReference type="ChEBI" id="CHEBI:61560"/>
        <dbReference type="ChEBI" id="CHEBI:173112"/>
        <dbReference type="EC" id="2.7.7.7"/>
    </reaction>
</comment>
<dbReference type="GO" id="GO:0008310">
    <property type="term" value="F:single-stranded DNA 3'-5' DNA exonuclease activity"/>
    <property type="evidence" value="ECO:0007669"/>
    <property type="project" value="TreeGrafter"/>
</dbReference>
<dbReference type="CDD" id="cd05535">
    <property type="entry name" value="POLBc_epsilon"/>
    <property type="match status" value="1"/>
</dbReference>
<sequence>MEDEIWEKSVAKSSLLGIEAIGFSKDYEICDEENDEPALSLFWCGAAQLHACTVTMSTSILSGLKPISVNTLLNQGALKPAFESLTLLSSHPLTPPSRLEHAHSLLLDFCTTEKALPQGQQLHARLLKSHVSAFLATKLVHMYGKCGSLTDALKVFGEITERTNFTWNAMMGAFVSSGKYLEAIELYREMRVDGVALDACTFPSVLKACGALGATRSGAEIHGVAVKCGYGEFVFVCNALISMYAKCGNLDGARMLFDGIMMEKEDAVSWNSIISAHVAEGKYLEALSLFRRMQEVGVESNTYTFVAALQGCEDPSFVKLGMEIHGAVLKSNHFVDVYVANALISMYAKCGRMEDAVRVFESMLCRDCVSWNTLLSSLVQNELYSDAVNYFRDMQGSGLKFDQVSVLNLIAAFGRLGNILKGKEVHAYVIRNGMDSNMQIGNTMIDMYAKCCCVKYMGHAFECIPKKDLISWTTVIAGYAQNECHVEAMNLFRMVQVEGMPVDPMMVGSVLQACSELKSKNFVREIHGYVLKRDLADTVLQNAIVNVYGEVGHIDYARRVFESIKSKDIVSWTGMITCCVRNGLPVEALELFYTLNQFKIHPDSIALISALSATASLSSLKKGKEIHGFLIRKGFFLEGPIASSLVDTYAHCGNVENSRKIFNSVKKRDLILWTSMIKANGMHGCGSRAIALFEEMTDENVIPDHITFLALLYACSHSGLMDEGKRVFDIMKYEYKLEPWPEHYACMVDLLSRSNSLEEAHRFVRNMPIKPTSEVWCALLSASRIHSNKELGELAAKKLLQSDTENSGKYVLISNIFAEDGRWNDVEEVRLRMKGNGTKKTPGCSWIEVENKIHTFMARDKSHPKSDDICLKLAQFTKRLEKEGYRAQTKFVFHNVSEEEKMQILHRHSERLALGFGLLVTPNGTTIRITKNLRICDDCHTFFKIASKVSQRTLVVRDANRFHHFERGICSSVFPKLSQPSFKSANAKTFDLVGATMSGDGRRRDRRDNRAPKKRKLNRNPEDELEAKLGFDLFSEGEKRLGWLLTLASSSVQDENSYKEYSCVDLYFVTQDGSSFKSKFRFRPYFYVATKVGENIHDEMEMDVEAYLRRRYEGQIADIEIIEKEDLDLKNHLSGLRKSYLKLSFDTVQQLMDVKRDLMPTVERNKAKSDTAEAFVSMSTERREHRPQDFLDCLTDLREYDVPYHVRFAIDNDIRCGQWYDVGVSNNGVTLDKRTDLLQRAEVRVCAFDIETTKLPLKFPDADYDLVMMISYMVDGQGYLIINRECVGDDIEDIEYTPKPEFEGCFKVTNVQNEIELLRLWFSHMQEVKPGIYVTYNGDFFDWPFLERRATHLGFKMSDELGFKCDTNQGECRARYACHLDCFAWVKRDSYLPQGSQGLKASGKLIGYKVIGYNGFKKGGQGEDSLYSLCRDRTFACGGRLGSRGLSKLGSISRNLTNWSDLPDRGGGAGFEKLPFQEAIGFSRKLQDLLRRGLPDQEVIKKINTLERWASEHKRELAEWRRNIQEIKEMLQKSKNHINGSEKSKKTVRKGKKEGETDRGDVQDSLLDIKKAKKLSDEEEMEEDRGAQNWRQQVELARFEGLDPLGWISQVEKLFDTQNVTEKERLRLAYSCMEGGTIYWFRAWKNKTKNLSWKGMKEALIMGFAGRDRGSVLEKKRETEVAVLSVDGFARIKGQDRREENICGEEGNDENCDGDMGVTAAGKVEKAVVFTAANKVAKVVVFTAAEKVAKAAIFTAAQEVAKNIVSRGDSGVGGDVYVKTVEKGEDRVKKAEHGGNMVAIMAGNKVEDAADLSGEKIWLSQTYKTPEDQWQGYFFAGLHYNIQRKQLAQHDDDEGIGWSDQQVLSFLASRMNKSGQREGFTRTAAIKIQKRFWGWKKRKEFLIIHQKRVKIQAHVSGHQVRRQYRTIIWSMEILEKKQLLKESTILSYRPPPKPPDLNWRAAASGFGFPPMMRMSHGNKHYCTNLEDKVVLQQEVMIGYKVIGYNGFKKGGQEEDSLYSLCRDRTFACGGRLGSRLLIAVTKAKLGYDPVEVHPEDMVRFAKEKPQMMASYSVSDAVATYYLYKTYVHPFIFSLATIIPMPPDEVLRKGSGTLCEMLLIVQAYKANVICPNKHQSDPEKFYNNHLLESETYIGGHVECLESGVFRSDIPSSFTLEPSAFQQLINNLDRDLQYAITVEGKMDLESVSNYDEVRNAIMEKLVNLRDVPTREECPLIYHLDVAAMYPNIILTNRLQPPSIVTDEVCTACDFNRPGKTCLRKLEWVWRGETFIAKKSDYYALKTQIESEFVDDSENNKSLPRYSEKRSSKSFLDLPKSEQKSRLKDRLKKYCQKAYKRVLDKPVTEIREAGICMRENPFYVDTVRSFRDRRYEYKGLNKVWKGKLSEAKASGNSMKIQEAQDMVVLYDSLQLAHKCILNSFYGYVMRKGARWYSMEMAGVVTYTGAKIIQNARLLTLTDPIRKTYTTHSECSIEFEVDGPYKAMILPASKEEGILIKKRYAVFNDDGTLAELKGFEIKRRGELKLIKVFQAELFDKFLHGSSLEECYSAVASVANRWLDLLDNQGKDIADSELLDYISESSTMSKSLADYGEQKSCAVTTAKRLADFLGDTMVKDKGLRCQYIVASEPKGTPVSERAIPVAIFETDAEVMKFYVRKWCKVSLEVAIRSIIDWSYYKQRLSSAIQKIVTIPAAMQKVSNPVPRVAHPDWLHKKVREKEDKFRQRKIVDAFKSMNKNKHSEKHNDSNCVSLVMDDEILNELEDFGNKGRSSTYGPRPIIRHYEANNEQNSRQLSDQQDLEQEQSKDNSSKKNLPSPLQDEANENVDRNVDYQGWLQVKKQMWKNILERRKKQR</sequence>
<evidence type="ECO:0000256" key="8">
    <source>
        <dbReference type="ARBA" id="ARBA00022695"/>
    </source>
</evidence>
<dbReference type="Proteomes" id="UP001374535">
    <property type="component" value="Chromosome 7"/>
</dbReference>
<evidence type="ECO:0000259" key="22">
    <source>
        <dbReference type="Pfam" id="PF00136"/>
    </source>
</evidence>
<dbReference type="InterPro" id="IPR042087">
    <property type="entry name" value="DNA_pol_B_thumb"/>
</dbReference>
<dbReference type="Gene3D" id="3.90.1600.10">
    <property type="entry name" value="Palm domain of DNA polymerase"/>
    <property type="match status" value="1"/>
</dbReference>
<dbReference type="GO" id="GO:0006297">
    <property type="term" value="P:nucleotide-excision repair, DNA gap filling"/>
    <property type="evidence" value="ECO:0007669"/>
    <property type="project" value="TreeGrafter"/>
</dbReference>
<dbReference type="SUPFAM" id="SSF56672">
    <property type="entry name" value="DNA/RNA polymerases"/>
    <property type="match status" value="1"/>
</dbReference>
<evidence type="ECO:0000256" key="19">
    <source>
        <dbReference type="ARBA" id="ARBA00049244"/>
    </source>
</evidence>
<name>A0AAQ3RR58_VIGMU</name>
<feature type="repeat" description="PPR" evidence="20">
    <location>
        <begin position="266"/>
        <end position="300"/>
    </location>
</feature>
<dbReference type="Pfam" id="PF22634">
    <property type="entry name" value="POL2_thumb"/>
    <property type="match status" value="1"/>
</dbReference>
<keyword evidence="6" id="KW-0004">4Fe-4S</keyword>
<reference evidence="26 27" key="1">
    <citation type="journal article" date="2023" name="Life. Sci Alliance">
        <title>Evolutionary insights into 3D genome organization and epigenetic landscape of Vigna mungo.</title>
        <authorList>
            <person name="Junaid A."/>
            <person name="Singh B."/>
            <person name="Bhatia S."/>
        </authorList>
    </citation>
    <scope>NUCLEOTIDE SEQUENCE [LARGE SCALE GENOMIC DNA]</scope>
    <source>
        <strain evidence="26">Urdbean</strain>
    </source>
</reference>
<feature type="repeat" description="PPR" evidence="20">
    <location>
        <begin position="336"/>
        <end position="370"/>
    </location>
</feature>
<dbReference type="GO" id="GO:0006287">
    <property type="term" value="P:base-excision repair, gap-filling"/>
    <property type="evidence" value="ECO:0007669"/>
    <property type="project" value="TreeGrafter"/>
</dbReference>
<dbReference type="Pfam" id="PF03104">
    <property type="entry name" value="DNA_pol_B_exo1"/>
    <property type="match status" value="1"/>
</dbReference>
<keyword evidence="7" id="KW-0808">Transferase</keyword>
<evidence type="ECO:0000259" key="24">
    <source>
        <dbReference type="Pfam" id="PF14432"/>
    </source>
</evidence>
<evidence type="ECO:0000256" key="16">
    <source>
        <dbReference type="ARBA" id="ARBA00023014"/>
    </source>
</evidence>
<accession>A0AAQ3RR58</accession>
<dbReference type="FunFam" id="1.25.40.10:FF:000073">
    <property type="entry name" value="Pentatricopeptide repeat-containing protein chloroplastic"/>
    <property type="match status" value="2"/>
</dbReference>
<dbReference type="Gene3D" id="1.10.132.60">
    <property type="entry name" value="DNA polymerase family B, C-terminal domain"/>
    <property type="match status" value="1"/>
</dbReference>
<dbReference type="FunFam" id="1.25.40.10:FF:000031">
    <property type="entry name" value="Pentatricopeptide repeat-containing protein mitochondrial"/>
    <property type="match status" value="1"/>
</dbReference>
<dbReference type="Gene3D" id="3.30.420.10">
    <property type="entry name" value="Ribonuclease H-like superfamily/Ribonuclease H"/>
    <property type="match status" value="2"/>
</dbReference>
<evidence type="ECO:0000256" key="17">
    <source>
        <dbReference type="ARBA" id="ARBA00023125"/>
    </source>
</evidence>
<keyword evidence="17" id="KW-0238">DNA-binding</keyword>
<feature type="compositionally biased region" description="Basic and acidic residues" evidence="21">
    <location>
        <begin position="1000"/>
        <end position="1011"/>
    </location>
</feature>
<evidence type="ECO:0000313" key="26">
    <source>
        <dbReference type="EMBL" id="WVZ02208.1"/>
    </source>
</evidence>
<dbReference type="InterPro" id="IPR023211">
    <property type="entry name" value="DNA_pol_palm_dom_sf"/>
</dbReference>
<dbReference type="InterPro" id="IPR046848">
    <property type="entry name" value="E_motif"/>
</dbReference>
<dbReference type="FunFam" id="1.10.287.690:FF:000005">
    <property type="entry name" value="DNA polymerase epsilon catalytic subunit"/>
    <property type="match status" value="1"/>
</dbReference>
<evidence type="ECO:0000256" key="4">
    <source>
        <dbReference type="ARBA" id="ARBA00006643"/>
    </source>
</evidence>
<evidence type="ECO:0000256" key="10">
    <source>
        <dbReference type="ARBA" id="ARBA00022723"/>
    </source>
</evidence>
<dbReference type="GO" id="GO:0016070">
    <property type="term" value="P:RNA metabolic process"/>
    <property type="evidence" value="ECO:0007669"/>
    <property type="project" value="UniProtKB-ARBA"/>
</dbReference>
<dbReference type="SUPFAM" id="SSF53098">
    <property type="entry name" value="Ribonuclease H-like"/>
    <property type="match status" value="2"/>
</dbReference>
<dbReference type="InterPro" id="IPR029703">
    <property type="entry name" value="POL2"/>
</dbReference>
<evidence type="ECO:0000256" key="12">
    <source>
        <dbReference type="ARBA" id="ARBA00022771"/>
    </source>
</evidence>
<comment type="cofactor">
    <cofactor evidence="1">
        <name>[4Fe-4S] cluster</name>
        <dbReference type="ChEBI" id="CHEBI:49883"/>
    </cofactor>
</comment>
<dbReference type="GO" id="GO:0000278">
    <property type="term" value="P:mitotic cell cycle"/>
    <property type="evidence" value="ECO:0007669"/>
    <property type="project" value="TreeGrafter"/>
</dbReference>
<feature type="repeat" description="PPR" evidence="20">
    <location>
        <begin position="468"/>
        <end position="502"/>
    </location>
</feature>
<dbReference type="InterPro" id="IPR011990">
    <property type="entry name" value="TPR-like_helical_dom_sf"/>
</dbReference>
<evidence type="ECO:0000256" key="9">
    <source>
        <dbReference type="ARBA" id="ARBA00022705"/>
    </source>
</evidence>
<dbReference type="GO" id="GO:0003887">
    <property type="term" value="F:DNA-directed DNA polymerase activity"/>
    <property type="evidence" value="ECO:0007669"/>
    <property type="project" value="UniProtKB-KW"/>
</dbReference>
<keyword evidence="13" id="KW-0862">Zinc</keyword>
<dbReference type="InterPro" id="IPR055191">
    <property type="entry name" value="POL2_thumb"/>
</dbReference>
<dbReference type="Gene3D" id="3.30.342.10">
    <property type="entry name" value="DNA Polymerase, chain B, domain 1"/>
    <property type="match status" value="1"/>
</dbReference>
<evidence type="ECO:0000256" key="5">
    <source>
        <dbReference type="ARBA" id="ARBA00012417"/>
    </source>
</evidence>
<comment type="subcellular location">
    <subcellularLocation>
        <location evidence="2">Nucleus</location>
    </subcellularLocation>
</comment>
<keyword evidence="8" id="KW-0548">Nucleotidyltransferase</keyword>
<dbReference type="SMART" id="SM00486">
    <property type="entry name" value="POLBc"/>
    <property type="match status" value="1"/>
</dbReference>
<dbReference type="PROSITE" id="PS50096">
    <property type="entry name" value="IQ"/>
    <property type="match status" value="2"/>
</dbReference>
<keyword evidence="10" id="KW-0479">Metal-binding</keyword>
<dbReference type="PANTHER" id="PTHR10670">
    <property type="entry name" value="DNA POLYMERASE EPSILON CATALYTIC SUBUNIT A"/>
    <property type="match status" value="1"/>
</dbReference>
<dbReference type="FunFam" id="3.30.342.10:FF:000012">
    <property type="entry name" value="DNA polymerase epsilon catalytic subunit"/>
    <property type="match status" value="1"/>
</dbReference>
<feature type="region of interest" description="Disordered" evidence="21">
    <location>
        <begin position="996"/>
        <end position="1019"/>
    </location>
</feature>
<keyword evidence="11" id="KW-0677">Repeat</keyword>
<dbReference type="Pfam" id="PF14432">
    <property type="entry name" value="DYW_deaminase"/>
    <property type="match status" value="1"/>
</dbReference>
<dbReference type="GO" id="GO:0003677">
    <property type="term" value="F:DNA binding"/>
    <property type="evidence" value="ECO:0007669"/>
    <property type="project" value="UniProtKB-KW"/>
</dbReference>
<dbReference type="InterPro" id="IPR006133">
    <property type="entry name" value="DNA-dir_DNA_pol_B_exonuc"/>
</dbReference>
<feature type="domain" description="DNA-directed DNA polymerase family B exonuclease" evidence="23">
    <location>
        <begin position="1196"/>
        <end position="1401"/>
    </location>
</feature>
<evidence type="ECO:0000256" key="1">
    <source>
        <dbReference type="ARBA" id="ARBA00001966"/>
    </source>
</evidence>
<evidence type="ECO:0000256" key="20">
    <source>
        <dbReference type="PROSITE-ProRule" id="PRU00708"/>
    </source>
</evidence>
<feature type="region of interest" description="Disordered" evidence="21">
    <location>
        <begin position="1532"/>
        <end position="1563"/>
    </location>
</feature>
<keyword evidence="14" id="KW-0239">DNA-directed DNA polymerase</keyword>
<evidence type="ECO:0000256" key="13">
    <source>
        <dbReference type="ARBA" id="ARBA00022833"/>
    </source>
</evidence>
<dbReference type="InterPro" id="IPR036397">
    <property type="entry name" value="RNaseH_sf"/>
</dbReference>
<keyword evidence="16" id="KW-0411">Iron-sulfur</keyword>
<feature type="repeat" description="PPR" evidence="20">
    <location>
        <begin position="568"/>
        <end position="602"/>
    </location>
</feature>
<dbReference type="InterPro" id="IPR043502">
    <property type="entry name" value="DNA/RNA_pol_sf"/>
</dbReference>
<dbReference type="InterPro" id="IPR006172">
    <property type="entry name" value="DNA-dir_DNA_pol_B"/>
</dbReference>
<feature type="compositionally biased region" description="Basic and acidic residues" evidence="21">
    <location>
        <begin position="1553"/>
        <end position="1563"/>
    </location>
</feature>
<keyword evidence="15" id="KW-0408">Iron</keyword>
<evidence type="ECO:0000256" key="15">
    <source>
        <dbReference type="ARBA" id="ARBA00023004"/>
    </source>
</evidence>
<dbReference type="InterPro" id="IPR046849">
    <property type="entry name" value="E2_motif"/>
</dbReference>
<evidence type="ECO:0000256" key="21">
    <source>
        <dbReference type="SAM" id="MobiDB-lite"/>
    </source>
</evidence>
<dbReference type="PANTHER" id="PTHR10670:SF0">
    <property type="entry name" value="DNA POLYMERASE EPSILON CATALYTIC SUBUNIT A"/>
    <property type="match status" value="1"/>
</dbReference>
<evidence type="ECO:0000256" key="7">
    <source>
        <dbReference type="ARBA" id="ARBA00022679"/>
    </source>
</evidence>
<dbReference type="EC" id="2.7.7.7" evidence="5"/>
<feature type="domain" description="DYW" evidence="24">
    <location>
        <begin position="884"/>
        <end position="971"/>
    </location>
</feature>
<evidence type="ECO:0000256" key="3">
    <source>
        <dbReference type="ARBA" id="ARBA00005755"/>
    </source>
</evidence>
<feature type="region of interest" description="Disordered" evidence="21">
    <location>
        <begin position="2801"/>
        <end position="2839"/>
    </location>
</feature>